<dbReference type="AlphaFoldDB" id="A0A543CXV4"/>
<dbReference type="RefSeq" id="WP_142065045.1">
    <property type="nucleotide sequence ID" value="NZ_VFPA01000008.1"/>
</dbReference>
<evidence type="ECO:0000313" key="1">
    <source>
        <dbReference type="EMBL" id="TQM01942.1"/>
    </source>
</evidence>
<dbReference type="EMBL" id="VFPA01000008">
    <property type="protein sequence ID" value="TQM01942.1"/>
    <property type="molecule type" value="Genomic_DNA"/>
</dbReference>
<organism evidence="1 2">
    <name type="scientific">Pseudonocardia kunmingensis</name>
    <dbReference type="NCBI Taxonomy" id="630975"/>
    <lineage>
        <taxon>Bacteria</taxon>
        <taxon>Bacillati</taxon>
        <taxon>Actinomycetota</taxon>
        <taxon>Actinomycetes</taxon>
        <taxon>Pseudonocardiales</taxon>
        <taxon>Pseudonocardiaceae</taxon>
        <taxon>Pseudonocardia</taxon>
    </lineage>
</organism>
<dbReference type="Gene3D" id="3.40.50.10540">
    <property type="entry name" value="Crotonobetainyl-coa:carnitine coa-transferase, domain 1"/>
    <property type="match status" value="1"/>
</dbReference>
<dbReference type="Proteomes" id="UP000315677">
    <property type="component" value="Unassembled WGS sequence"/>
</dbReference>
<comment type="caution">
    <text evidence="1">The sequence shown here is derived from an EMBL/GenBank/DDBJ whole genome shotgun (WGS) entry which is preliminary data.</text>
</comment>
<protein>
    <submittedName>
        <fullName evidence="1">Crotonobetainyl-CoA:carnitine CoA-transferase CaiB-like acyl-CoA transferase</fullName>
    </submittedName>
</protein>
<dbReference type="PANTHER" id="PTHR48228">
    <property type="entry name" value="SUCCINYL-COA--D-CITRAMALATE COA-TRANSFERASE"/>
    <property type="match status" value="1"/>
</dbReference>
<name>A0A543CXV4_9PSEU</name>
<dbReference type="SUPFAM" id="SSF89796">
    <property type="entry name" value="CoA-transferase family III (CaiB/BaiF)"/>
    <property type="match status" value="1"/>
</dbReference>
<dbReference type="PANTHER" id="PTHR48228:SF5">
    <property type="entry name" value="ALPHA-METHYLACYL-COA RACEMASE"/>
    <property type="match status" value="1"/>
</dbReference>
<evidence type="ECO:0000313" key="2">
    <source>
        <dbReference type="Proteomes" id="UP000315677"/>
    </source>
</evidence>
<accession>A0A543CXV4</accession>
<dbReference type="InterPro" id="IPR044855">
    <property type="entry name" value="CoA-Trfase_III_dom3_sf"/>
</dbReference>
<proteinExistence type="predicted"/>
<dbReference type="OrthoDB" id="9797653at2"/>
<dbReference type="InterPro" id="IPR023606">
    <property type="entry name" value="CoA-Trfase_III_dom_1_sf"/>
</dbReference>
<keyword evidence="1" id="KW-0808">Transferase</keyword>
<dbReference type="InterPro" id="IPR003673">
    <property type="entry name" value="CoA-Trfase_fam_III"/>
</dbReference>
<dbReference type="InterPro" id="IPR050509">
    <property type="entry name" value="CoA-transferase_III"/>
</dbReference>
<keyword evidence="2" id="KW-1185">Reference proteome</keyword>
<sequence length="348" mass="36938">MTAEHLLADLVVVDFSELLPGPFFTQNLVELGARVIKVERPGGDNARALGPGLFAAVNRGKEHVTADLRDDADRRRVAELVATADVVVEGFRPRVLERLGFGPERLTQRHPQLVYVSLSGFGQHGPLSDEPGHDNTYAAYAGVLSLAGRPGGPPEWGPGVPVADLCAAMYATSATLAALRHRDRTGRGLCVDVSIRDCLAHWLNPRLGGFAHNGLSDVSEQRASALSRPGYGTFACADGTAVAIAAIEDHFWAGLVRGLGLVEWTDPRWARHAARRAATTEINAAIADAVLTRDGRAVVAELSACGVPVAPVLGPGDALDAAEAEGTGRVFRHPEAGRLYRFPVLFSS</sequence>
<dbReference type="GO" id="GO:0016740">
    <property type="term" value="F:transferase activity"/>
    <property type="evidence" value="ECO:0007669"/>
    <property type="project" value="UniProtKB-KW"/>
</dbReference>
<dbReference type="Gene3D" id="3.30.1540.10">
    <property type="entry name" value="formyl-coa transferase, domain 3"/>
    <property type="match status" value="1"/>
</dbReference>
<reference evidence="1 2" key="1">
    <citation type="submission" date="2019-06" db="EMBL/GenBank/DDBJ databases">
        <title>Sequencing the genomes of 1000 actinobacteria strains.</title>
        <authorList>
            <person name="Klenk H.-P."/>
        </authorList>
    </citation>
    <scope>NUCLEOTIDE SEQUENCE [LARGE SCALE GENOMIC DNA]</scope>
    <source>
        <strain evidence="1 2">DSM 45301</strain>
    </source>
</reference>
<dbReference type="Pfam" id="PF02515">
    <property type="entry name" value="CoA_transf_3"/>
    <property type="match status" value="1"/>
</dbReference>
<gene>
    <name evidence="1" type="ORF">FB558_8461</name>
</gene>